<comment type="caution">
    <text evidence="3">The sequence shown here is derived from an EMBL/GenBank/DDBJ whole genome shotgun (WGS) entry which is preliminary data.</text>
</comment>
<dbReference type="Pfam" id="PF07859">
    <property type="entry name" value="Abhydrolase_3"/>
    <property type="match status" value="1"/>
</dbReference>
<dbReference type="GO" id="GO:0016787">
    <property type="term" value="F:hydrolase activity"/>
    <property type="evidence" value="ECO:0007669"/>
    <property type="project" value="UniProtKB-KW"/>
</dbReference>
<protein>
    <submittedName>
        <fullName evidence="3">Alpha/beta hydrolase</fullName>
    </submittedName>
</protein>
<evidence type="ECO:0000313" key="3">
    <source>
        <dbReference type="EMBL" id="MEF7617535.1"/>
    </source>
</evidence>
<evidence type="ECO:0000313" key="4">
    <source>
        <dbReference type="Proteomes" id="UP001336250"/>
    </source>
</evidence>
<evidence type="ECO:0000259" key="2">
    <source>
        <dbReference type="Pfam" id="PF07859"/>
    </source>
</evidence>
<sequence length="290" mass="31741">MAHSTLYRQFATQPEIDAQYNTSTGVTDPAAELRHYVDRSRLARETLRCTLDVPFGPTLAETLDIFPAAQPGAPVFVFIHGGYWRALSSKEFSCVALGLQALGITTVVTNYELCPYVSMDEVVRQTRAALAWVLRHIGEHGGDPTRVAIGGHSAGGHLTAMSLQTRWAEDYGLPTDPFVGAVLVSGLFDLQPLRYSYLQPLIQLDDGVIRRNSPAFNVRPCATPALISWGGAESPEFERQSRLYAEAWQRAGNPGELLSQPGAHHFSAIHGFEDPASPLCRWIAQRLGVA</sequence>
<dbReference type="PANTHER" id="PTHR48081">
    <property type="entry name" value="AB HYDROLASE SUPERFAMILY PROTEIN C4A8.06C"/>
    <property type="match status" value="1"/>
</dbReference>
<dbReference type="SUPFAM" id="SSF53474">
    <property type="entry name" value="alpha/beta-Hydrolases"/>
    <property type="match status" value="1"/>
</dbReference>
<dbReference type="InterPro" id="IPR050300">
    <property type="entry name" value="GDXG_lipolytic_enzyme"/>
</dbReference>
<dbReference type="Gene3D" id="3.40.50.1820">
    <property type="entry name" value="alpha/beta hydrolase"/>
    <property type="match status" value="1"/>
</dbReference>
<dbReference type="EMBL" id="JAZIBG010000058">
    <property type="protein sequence ID" value="MEF7617535.1"/>
    <property type="molecule type" value="Genomic_DNA"/>
</dbReference>
<evidence type="ECO:0000256" key="1">
    <source>
        <dbReference type="ARBA" id="ARBA00022801"/>
    </source>
</evidence>
<dbReference type="AlphaFoldDB" id="A0AAW9QJU5"/>
<gene>
    <name evidence="3" type="ORF">V4F39_26735</name>
</gene>
<dbReference type="PANTHER" id="PTHR48081:SF33">
    <property type="entry name" value="KYNURENINE FORMAMIDASE"/>
    <property type="match status" value="1"/>
</dbReference>
<organism evidence="3 4">
    <name type="scientific">Aquincola agrisoli</name>
    <dbReference type="NCBI Taxonomy" id="3119538"/>
    <lineage>
        <taxon>Bacteria</taxon>
        <taxon>Pseudomonadati</taxon>
        <taxon>Pseudomonadota</taxon>
        <taxon>Betaproteobacteria</taxon>
        <taxon>Burkholderiales</taxon>
        <taxon>Sphaerotilaceae</taxon>
        <taxon>Aquincola</taxon>
    </lineage>
</organism>
<dbReference type="RefSeq" id="WP_332293298.1">
    <property type="nucleotide sequence ID" value="NZ_JAZIBG010000058.1"/>
</dbReference>
<feature type="domain" description="Alpha/beta hydrolase fold-3" evidence="2">
    <location>
        <begin position="76"/>
        <end position="193"/>
    </location>
</feature>
<reference evidence="3 4" key="1">
    <citation type="submission" date="2024-02" db="EMBL/GenBank/DDBJ databases">
        <title>Genome sequence of Aquincola sp. MAHUQ-54.</title>
        <authorList>
            <person name="Huq M.A."/>
        </authorList>
    </citation>
    <scope>NUCLEOTIDE SEQUENCE [LARGE SCALE GENOMIC DNA]</scope>
    <source>
        <strain evidence="3 4">MAHUQ-54</strain>
    </source>
</reference>
<keyword evidence="1 3" id="KW-0378">Hydrolase</keyword>
<dbReference type="InterPro" id="IPR029058">
    <property type="entry name" value="AB_hydrolase_fold"/>
</dbReference>
<proteinExistence type="predicted"/>
<dbReference type="Proteomes" id="UP001336250">
    <property type="component" value="Unassembled WGS sequence"/>
</dbReference>
<name>A0AAW9QJU5_9BURK</name>
<dbReference type="InterPro" id="IPR013094">
    <property type="entry name" value="AB_hydrolase_3"/>
</dbReference>
<accession>A0AAW9QJU5</accession>
<keyword evidence="4" id="KW-1185">Reference proteome</keyword>